<dbReference type="InterPro" id="IPR041679">
    <property type="entry name" value="DNA2/NAM7-like_C"/>
</dbReference>
<evidence type="ECO:0000256" key="3">
    <source>
        <dbReference type="ARBA" id="ARBA00022833"/>
    </source>
</evidence>
<evidence type="ECO:0000256" key="1">
    <source>
        <dbReference type="ARBA" id="ARBA00022723"/>
    </source>
</evidence>
<proteinExistence type="evidence at transcript level"/>
<dbReference type="InterPro" id="IPR018838">
    <property type="entry name" value="ZGRF1-like_N"/>
</dbReference>
<evidence type="ECO:0000259" key="6">
    <source>
        <dbReference type="PROSITE" id="PS51999"/>
    </source>
</evidence>
<dbReference type="GO" id="GO:0008270">
    <property type="term" value="F:zinc ion binding"/>
    <property type="evidence" value="ECO:0007669"/>
    <property type="project" value="UniProtKB-KW"/>
</dbReference>
<dbReference type="Pfam" id="PF13087">
    <property type="entry name" value="AAA_12"/>
    <property type="match status" value="1"/>
</dbReference>
<dbReference type="InterPro" id="IPR010666">
    <property type="entry name" value="Znf_GRF"/>
</dbReference>
<dbReference type="GO" id="GO:0006302">
    <property type="term" value="P:double-strand break repair"/>
    <property type="evidence" value="ECO:0007669"/>
    <property type="project" value="TreeGrafter"/>
</dbReference>
<feature type="region of interest" description="Disordered" evidence="5">
    <location>
        <begin position="77"/>
        <end position="100"/>
    </location>
</feature>
<dbReference type="InterPro" id="IPR052800">
    <property type="entry name" value="DNA_Repair_Helicase_ZGRF1"/>
</dbReference>
<dbReference type="PANTHER" id="PTHR28535:SF1">
    <property type="entry name" value="PROTEIN ZGRF1"/>
    <property type="match status" value="1"/>
</dbReference>
<keyword evidence="3" id="KW-0862">Zinc</keyword>
<dbReference type="SUPFAM" id="SSF52540">
    <property type="entry name" value="P-loop containing nucleoside triphosphate hydrolases"/>
    <property type="match status" value="1"/>
</dbReference>
<gene>
    <name evidence="7" type="primary">Zgrf1</name>
</gene>
<dbReference type="InterPro" id="IPR047187">
    <property type="entry name" value="SF1_C_Upf1"/>
</dbReference>
<dbReference type="Pfam" id="PF06839">
    <property type="entry name" value="Zn_ribbon_GRF"/>
    <property type="match status" value="1"/>
</dbReference>
<protein>
    <submittedName>
        <fullName evidence="7">Protein ZGRF1-like</fullName>
    </submittedName>
</protein>
<name>A0A6F9DYJ8_9ASCI</name>
<dbReference type="CDD" id="cd18808">
    <property type="entry name" value="SF1_C_Upf1"/>
    <property type="match status" value="1"/>
</dbReference>
<feature type="domain" description="GRF-type" evidence="6">
    <location>
        <begin position="387"/>
        <end position="428"/>
    </location>
</feature>
<keyword evidence="1" id="KW-0479">Metal-binding</keyword>
<feature type="region of interest" description="Disordered" evidence="5">
    <location>
        <begin position="173"/>
        <end position="195"/>
    </location>
</feature>
<evidence type="ECO:0000256" key="2">
    <source>
        <dbReference type="ARBA" id="ARBA00022771"/>
    </source>
</evidence>
<accession>A0A6F9DYJ8</accession>
<dbReference type="EMBL" id="LR792083">
    <property type="protein sequence ID" value="CAB3267945.1"/>
    <property type="molecule type" value="mRNA"/>
</dbReference>
<feature type="compositionally biased region" description="Polar residues" evidence="5">
    <location>
        <begin position="174"/>
        <end position="195"/>
    </location>
</feature>
<dbReference type="PANTHER" id="PTHR28535">
    <property type="entry name" value="ZINC FINGER GRF-TYPE CONTAINING 1"/>
    <property type="match status" value="1"/>
</dbReference>
<evidence type="ECO:0000256" key="5">
    <source>
        <dbReference type="SAM" id="MobiDB-lite"/>
    </source>
</evidence>
<feature type="compositionally biased region" description="Polar residues" evidence="5">
    <location>
        <begin position="77"/>
        <end position="93"/>
    </location>
</feature>
<keyword evidence="2 4" id="KW-0863">Zinc-finger</keyword>
<evidence type="ECO:0000256" key="4">
    <source>
        <dbReference type="PROSITE-ProRule" id="PRU01343"/>
    </source>
</evidence>
<dbReference type="PROSITE" id="PS51999">
    <property type="entry name" value="ZF_GRF"/>
    <property type="match status" value="1"/>
</dbReference>
<feature type="region of interest" description="Disordered" evidence="5">
    <location>
        <begin position="214"/>
        <end position="234"/>
    </location>
</feature>
<evidence type="ECO:0000313" key="7">
    <source>
        <dbReference type="EMBL" id="CAB3267945.1"/>
    </source>
</evidence>
<sequence>MKRKFKVLYTHQKTKKQKVWQDGWLTLSLDAKRGFLCTEDKRQISTVYLEKKEVESGVDLESDRYLIQVEEEISQGDITCNSSQSSQPSTPKRSQFPKVAAAKPVSKSVLATPPNDAAFKSSQPLKKKFNIPRRTLPKQPVVPVVQEKEMDTVQDLSQNETGVSIWSEIKPKNSVPQSQNRMNSTALGTVPDSTPTYRGTQDLLNLLSGSAISEQKTEEKIPQGNQQDSSSAPSFEYARKQHLFNRSYNSEHLSTDKLISIPDSIQVRIRKEIFFPSAADLEVSHGFIPTSTASVPVSYESVDEYVQIWTGIINEAINIILWRKSSEYHKLMRNADISTLVLKQPELKYFECGKSYEKENVSFVLPEISGTKKLTDDEVADMDPPYCEHEAPCKVARVRKEGPNTGRLFYACRKGKRRCKFFQWVDEAVLKQKGKTEQECPPAEENIVKINNTRALTSYLNRNKVNLFVGCQIERKSVGKPTEEKNKKIQDELMEGKRQTILKLSRMDQSLASTKGGVWILSCSLELNSNDSILIRVLSNSQSAAGELIIQPIRGSIPIEWQNGVDIHALFLTNPLPEFTYLQSMQRLSSLPILPQLLRDNNPKQPGTKIKQVSHKPTSTFNVKLDEALKVVTGFVEKFNLNEDQASILCSAAEMLLDKNNSISPLLVIDGVVGSGKTFLLAIVALLVFELLSTNENEADDESGEVIGRKRKIQRKWKILITSELDSVVDQIILKLVQVGFSNVVRVGDLNKINRKLLPHSVNIRGGSDEHVKKLKLMLRQGAESDPERHYIRKSLEMALSGGAKRLLHNAFVVGVTCPDALAPSIGYYKFPVIIMDDASMISEPMALSTLTRFSCEKLLIAGDFRISLINNSAIQRSLFQRLLDSGNDVFHLNTHYRCHPHVVALLNHVIYDDTIIKTSSNLKSLVPSLPGVCFCDVIGKEENSSVGFINPDQAKFCADIAKLLLSHGVPGTSVAVMTTHDEQVSAITSAMQNIEFYDLSDVNCIKVGTLPTFAAAEFDVVIISCVQNSASVNDHSTNDVIRMLTRARSHVIVVASLRHLATNPLWSNALKFCKKQNNQVTSTFLFRKLFQKKINSAANLCDEVPLIAEQTDVVKHVFVTSESSEDDDAEEEFFSQLKRKPIAQLSESDDDLPVLRHKRPKLNNDVTKNVTESLYDNNITDSVIDNVTEDSHTVVGNDPRSQHELNDLTVKDSQEHDDVMTDVLSQKRYDAMDYGITNDKKCDDIKDNYITNYQKSDDMLVNDVTNDQNLDVLMNNDVNNGNNQNDDMVHDVINDQNSGDGVISNNVPNQQNSGDAMTNDVTHQQNLVQGVVSDDDMGNHLVSNDVTDVGVKPTQKSKYLAEFNAGSIFTITDCDLTLDSDDIISPFSNSDVKKLQGDVAGVDDNNLLIAMPEVLQST</sequence>
<organism evidence="7">
    <name type="scientific">Phallusia mammillata</name>
    <dbReference type="NCBI Taxonomy" id="59560"/>
    <lineage>
        <taxon>Eukaryota</taxon>
        <taxon>Metazoa</taxon>
        <taxon>Chordata</taxon>
        <taxon>Tunicata</taxon>
        <taxon>Ascidiacea</taxon>
        <taxon>Phlebobranchia</taxon>
        <taxon>Ascidiidae</taxon>
        <taxon>Phallusia</taxon>
    </lineage>
</organism>
<reference evidence="7" key="1">
    <citation type="submission" date="2020-04" db="EMBL/GenBank/DDBJ databases">
        <authorList>
            <person name="Neveu A P."/>
        </authorList>
    </citation>
    <scope>NUCLEOTIDE SEQUENCE</scope>
    <source>
        <tissue evidence="7">Whole embryo</tissue>
    </source>
</reference>
<dbReference type="Gene3D" id="3.40.50.300">
    <property type="entry name" value="P-loop containing nucleotide triphosphate hydrolases"/>
    <property type="match status" value="2"/>
</dbReference>
<dbReference type="GO" id="GO:0005634">
    <property type="term" value="C:nucleus"/>
    <property type="evidence" value="ECO:0007669"/>
    <property type="project" value="TreeGrafter"/>
</dbReference>
<dbReference type="GO" id="GO:0035861">
    <property type="term" value="C:site of double-strand break"/>
    <property type="evidence" value="ECO:0007669"/>
    <property type="project" value="TreeGrafter"/>
</dbReference>
<dbReference type="Pfam" id="PF10382">
    <property type="entry name" value="ZGRF1-like_N"/>
    <property type="match status" value="1"/>
</dbReference>
<dbReference type="InterPro" id="IPR027417">
    <property type="entry name" value="P-loop_NTPase"/>
</dbReference>
<feature type="compositionally biased region" description="Polar residues" evidence="5">
    <location>
        <begin position="223"/>
        <end position="233"/>
    </location>
</feature>